<evidence type="ECO:0000313" key="3">
    <source>
        <dbReference type="EMBL" id="CAK8994498.1"/>
    </source>
</evidence>
<sequence length="160" mass="18407">MAHVEIPDIMAETARIPLRTVRVRALCACVRGKRRPELVAKLESTVCIMGCHTCLSCKDKFEAYDADEYAWEGDRDSDEDSDMNCDFIEGNYDTCPRCLEKEKKERKKEKLLAQQTQELRQLRTHVVTLKAQFKKAHNALKLCHCTCCSTPKRKRVSRAV</sequence>
<evidence type="ECO:0000313" key="2">
    <source>
        <dbReference type="EMBL" id="CAK8993872.1"/>
    </source>
</evidence>
<accession>A0ABP0HWC6</accession>
<dbReference type="Proteomes" id="UP001642484">
    <property type="component" value="Unassembled WGS sequence"/>
</dbReference>
<reference evidence="3 4" key="1">
    <citation type="submission" date="2024-02" db="EMBL/GenBank/DDBJ databases">
        <authorList>
            <person name="Chen Y."/>
            <person name="Shah S."/>
            <person name="Dougan E. K."/>
            <person name="Thang M."/>
            <person name="Chan C."/>
        </authorList>
    </citation>
    <scope>NUCLEOTIDE SEQUENCE [LARGE SCALE GENOMIC DNA]</scope>
</reference>
<protein>
    <submittedName>
        <fullName evidence="3">Uncharacterized protein</fullName>
    </submittedName>
</protein>
<feature type="coiled-coil region" evidence="1">
    <location>
        <begin position="99"/>
        <end position="132"/>
    </location>
</feature>
<keyword evidence="1" id="KW-0175">Coiled coil</keyword>
<dbReference type="EMBL" id="CAXAMN010001447">
    <property type="protein sequence ID" value="CAK8994498.1"/>
    <property type="molecule type" value="Genomic_DNA"/>
</dbReference>
<dbReference type="EMBL" id="CAXAMN010001336">
    <property type="protein sequence ID" value="CAK8993872.1"/>
    <property type="molecule type" value="Genomic_DNA"/>
</dbReference>
<comment type="caution">
    <text evidence="3">The sequence shown here is derived from an EMBL/GenBank/DDBJ whole genome shotgun (WGS) entry which is preliminary data.</text>
</comment>
<evidence type="ECO:0000256" key="1">
    <source>
        <dbReference type="SAM" id="Coils"/>
    </source>
</evidence>
<organism evidence="3 4">
    <name type="scientific">Durusdinium trenchii</name>
    <dbReference type="NCBI Taxonomy" id="1381693"/>
    <lineage>
        <taxon>Eukaryota</taxon>
        <taxon>Sar</taxon>
        <taxon>Alveolata</taxon>
        <taxon>Dinophyceae</taxon>
        <taxon>Suessiales</taxon>
        <taxon>Symbiodiniaceae</taxon>
        <taxon>Durusdinium</taxon>
    </lineage>
</organism>
<gene>
    <name evidence="2" type="ORF">CCMP2556_LOCUS3413</name>
    <name evidence="3" type="ORF">CCMP2556_LOCUS3669</name>
</gene>
<evidence type="ECO:0000313" key="4">
    <source>
        <dbReference type="Proteomes" id="UP001642484"/>
    </source>
</evidence>
<keyword evidence="4" id="KW-1185">Reference proteome</keyword>
<proteinExistence type="predicted"/>
<name>A0ABP0HWC6_9DINO</name>